<evidence type="ECO:0000256" key="3">
    <source>
        <dbReference type="PROSITE-ProRule" id="PRU01379"/>
    </source>
</evidence>
<feature type="compositionally biased region" description="Basic and acidic residues" evidence="4">
    <location>
        <begin position="375"/>
        <end position="385"/>
    </location>
</feature>
<dbReference type="Gene3D" id="3.40.630.10">
    <property type="entry name" value="Zn peptidases"/>
    <property type="match status" value="1"/>
</dbReference>
<reference evidence="6" key="1">
    <citation type="submission" date="2019-08" db="EMBL/GenBank/DDBJ databases">
        <title>The genome of the North American firefly Photinus pyralis.</title>
        <authorList>
            <consortium name="Photinus pyralis genome working group"/>
            <person name="Fallon T.R."/>
            <person name="Sander Lower S.E."/>
            <person name="Weng J.-K."/>
        </authorList>
    </citation>
    <scope>NUCLEOTIDE SEQUENCE</scope>
    <source>
        <strain evidence="6">TRF0915ILg1</strain>
        <tissue evidence="6">Whole body</tissue>
    </source>
</reference>
<evidence type="ECO:0000313" key="7">
    <source>
        <dbReference type="Proteomes" id="UP000801492"/>
    </source>
</evidence>
<dbReference type="Pfam" id="PF00246">
    <property type="entry name" value="Peptidase_M14"/>
    <property type="match status" value="1"/>
</dbReference>
<dbReference type="GO" id="GO:0008270">
    <property type="term" value="F:zinc ion binding"/>
    <property type="evidence" value="ECO:0007669"/>
    <property type="project" value="InterPro"/>
</dbReference>
<dbReference type="InterPro" id="IPR040626">
    <property type="entry name" value="Pepdidase_M14_N"/>
</dbReference>
<feature type="region of interest" description="Disordered" evidence="4">
    <location>
        <begin position="334"/>
        <end position="385"/>
    </location>
</feature>
<gene>
    <name evidence="6" type="ORF">ILUMI_04322</name>
</gene>
<keyword evidence="7" id="KW-1185">Reference proteome</keyword>
<comment type="caution">
    <text evidence="6">The sequence shown here is derived from an EMBL/GenBank/DDBJ whole genome shotgun (WGS) entry which is preliminary data.</text>
</comment>
<evidence type="ECO:0000256" key="1">
    <source>
        <dbReference type="ARBA" id="ARBA00001947"/>
    </source>
</evidence>
<comment type="similarity">
    <text evidence="2 3">Belongs to the peptidase M14 family.</text>
</comment>
<dbReference type="AlphaFoldDB" id="A0A8K0DEK4"/>
<feature type="compositionally biased region" description="Acidic residues" evidence="4">
    <location>
        <begin position="346"/>
        <end position="362"/>
    </location>
</feature>
<dbReference type="Gene3D" id="2.60.40.3120">
    <property type="match status" value="1"/>
</dbReference>
<accession>A0A8K0DEK4</accession>
<dbReference type="GO" id="GO:0006508">
    <property type="term" value="P:proteolysis"/>
    <property type="evidence" value="ECO:0007669"/>
    <property type="project" value="InterPro"/>
</dbReference>
<evidence type="ECO:0000313" key="6">
    <source>
        <dbReference type="EMBL" id="KAF2901866.1"/>
    </source>
</evidence>
<feature type="compositionally biased region" description="Basic and acidic residues" evidence="4">
    <location>
        <begin position="334"/>
        <end position="345"/>
    </location>
</feature>
<dbReference type="PANTHER" id="PTHR12756:SF11">
    <property type="entry name" value="CYTOSOLIC CARBOXYPEPTIDASE 1"/>
    <property type="match status" value="1"/>
</dbReference>
<evidence type="ECO:0000259" key="5">
    <source>
        <dbReference type="PROSITE" id="PS52035"/>
    </source>
</evidence>
<dbReference type="Proteomes" id="UP000801492">
    <property type="component" value="Unassembled WGS sequence"/>
</dbReference>
<dbReference type="InterPro" id="IPR050821">
    <property type="entry name" value="Cytosolic_carboxypeptidase"/>
</dbReference>
<dbReference type="PROSITE" id="PS52035">
    <property type="entry name" value="PEPTIDASE_M14"/>
    <property type="match status" value="1"/>
</dbReference>
<feature type="domain" description="Peptidase M14" evidence="5">
    <location>
        <begin position="664"/>
        <end position="955"/>
    </location>
</feature>
<protein>
    <recommendedName>
        <fullName evidence="5">Peptidase M14 domain-containing protein</fullName>
    </recommendedName>
</protein>
<dbReference type="SUPFAM" id="SSF53187">
    <property type="entry name" value="Zn-dependent exopeptidases"/>
    <property type="match status" value="1"/>
</dbReference>
<organism evidence="6 7">
    <name type="scientific">Ignelater luminosus</name>
    <name type="common">Cucubano</name>
    <name type="synonym">Pyrophorus luminosus</name>
    <dbReference type="NCBI Taxonomy" id="2038154"/>
    <lineage>
        <taxon>Eukaryota</taxon>
        <taxon>Metazoa</taxon>
        <taxon>Ecdysozoa</taxon>
        <taxon>Arthropoda</taxon>
        <taxon>Hexapoda</taxon>
        <taxon>Insecta</taxon>
        <taxon>Pterygota</taxon>
        <taxon>Neoptera</taxon>
        <taxon>Endopterygota</taxon>
        <taxon>Coleoptera</taxon>
        <taxon>Polyphaga</taxon>
        <taxon>Elateriformia</taxon>
        <taxon>Elateroidea</taxon>
        <taxon>Elateridae</taxon>
        <taxon>Agrypninae</taxon>
        <taxon>Pyrophorini</taxon>
        <taxon>Ignelater</taxon>
    </lineage>
</organism>
<dbReference type="EMBL" id="VTPC01001467">
    <property type="protein sequence ID" value="KAF2901866.1"/>
    <property type="molecule type" value="Genomic_DNA"/>
</dbReference>
<feature type="active site" description="Proton donor/acceptor" evidence="3">
    <location>
        <position position="915"/>
    </location>
</feature>
<evidence type="ECO:0000256" key="4">
    <source>
        <dbReference type="SAM" id="MobiDB-lite"/>
    </source>
</evidence>
<dbReference type="GO" id="GO:0004181">
    <property type="term" value="F:metallocarboxypeptidase activity"/>
    <property type="evidence" value="ECO:0007669"/>
    <property type="project" value="InterPro"/>
</dbReference>
<dbReference type="Pfam" id="PF18027">
    <property type="entry name" value="Pepdidase_M14_N"/>
    <property type="match status" value="1"/>
</dbReference>
<dbReference type="InterPro" id="IPR000834">
    <property type="entry name" value="Peptidase_M14"/>
</dbReference>
<name>A0A8K0DEK4_IGNLU</name>
<comment type="cofactor">
    <cofactor evidence="1">
        <name>Zn(2+)</name>
        <dbReference type="ChEBI" id="CHEBI:29105"/>
    </cofactor>
</comment>
<dbReference type="PANTHER" id="PTHR12756">
    <property type="entry name" value="CYTOSOLIC CARBOXYPEPTIDASE"/>
    <property type="match status" value="1"/>
</dbReference>
<dbReference type="OrthoDB" id="10253041at2759"/>
<sequence>MTNCEILNKLFVMVSCGGSKERFHEKVVHYISNYLRSHSQLLYQVIYIISDTEDLHTCTEAIKLLYELLIKNEVFREADRAGLKRVLGSPSIFGTFVESVYFIHMRFCYNNEYKAEYQNLQAKLLHMIVSVCRTKQNRQQLKCASDGTIGLIGKFMSMYHKHKLLGENLMEIVRTMCIKKRNSNIMASKKFIEGLCNCFRLTQKAATFILILRALSRNETALGFMNGNEKLFNVILELVSYSGKKPLNKPALLTTLFRITKTENSLKILSRDDMFYKLFYFFMKNDKYDESYRIGTIKAYSILNRSVSRVILPIESLDVDSDLPAHVRKCLEEERGLEDSDHEKDESEDDSQYDEDSDDNECTGESSQAIGSKRLSNDDQKTQDKEFEETLTHMIPYFSEYLPNAGNNSYCNSIKFDIFEGLDALPNVKIIENRVHRGRNMNKNAFPDAAMMEAESDDSILNPLVNNFSLDRLAGKIKCLKGVQENKYTPRVVYDLDYLYRNFQKPPDIPHPESFVSKNPELRSLTGANTVLKFESRFECGNLRKVVQIEKYEYELFLSPDTNTATGLQWFYFQVSNMICGMAYTFNIANFSKCSSQYNHGMQPLMFSVTEYTLNKIGWRRVGEEVIYYGNHYMNKSGDKQYKTLSFSISFQYSNDYVYFAYHYPYTYTRLMLKLFPLLHHKSNEIYTRLDKLCKTVNTRNEIALLTITGAWNRRDSLGIPFARRPLIFITARVHPGESNSSWIMEGMIKFLLDERNEDAIKAREHFIFKIIPMLNPEGVIYGNGRAGLTGTDLNRCWAKPHKITYPEIYNPKRLIACAKKELRLPIAAYIDIHGHSRKKFFFFYGCNPKMSWNKNDKSSGDLQDILKLLPETVQGINPNIRLPQCRYKIEKCRESTGRVVMWREFDIKHSYTLECSYSFGNNKQSVNTKILNDIGSSVIASLGKIADKAYVSKKVLESL</sequence>
<proteinExistence type="inferred from homology"/>
<evidence type="ECO:0000256" key="2">
    <source>
        <dbReference type="ARBA" id="ARBA00005988"/>
    </source>
</evidence>